<dbReference type="Gene3D" id="3.40.50.300">
    <property type="entry name" value="P-loop containing nucleotide triphosphate hydrolases"/>
    <property type="match status" value="1"/>
</dbReference>
<evidence type="ECO:0000313" key="1">
    <source>
        <dbReference type="EMBL" id="CAK4031965.1"/>
    </source>
</evidence>
<keyword evidence="1" id="KW-0547">Nucleotide-binding</keyword>
<accession>A0AAI8Z3G4</accession>
<evidence type="ECO:0000313" key="2">
    <source>
        <dbReference type="Proteomes" id="UP001296104"/>
    </source>
</evidence>
<keyword evidence="1" id="KW-0418">Kinase</keyword>
<dbReference type="GO" id="GO:0016301">
    <property type="term" value="F:kinase activity"/>
    <property type="evidence" value="ECO:0007669"/>
    <property type="project" value="UniProtKB-KW"/>
</dbReference>
<keyword evidence="1" id="KW-0808">Transferase</keyword>
<comment type="caution">
    <text evidence="1">The sequence shown here is derived from an EMBL/GenBank/DDBJ whole genome shotgun (WGS) entry which is preliminary data.</text>
</comment>
<dbReference type="Proteomes" id="UP001296104">
    <property type="component" value="Unassembled WGS sequence"/>
</dbReference>
<dbReference type="GO" id="GO:0005524">
    <property type="term" value="F:ATP binding"/>
    <property type="evidence" value="ECO:0007669"/>
    <property type="project" value="UniProtKB-KW"/>
</dbReference>
<dbReference type="AlphaFoldDB" id="A0AAI8Z3G4"/>
<dbReference type="EMBL" id="CAVMBE010000056">
    <property type="protein sequence ID" value="CAK4031965.1"/>
    <property type="molecule type" value="Genomic_DNA"/>
</dbReference>
<reference evidence="1" key="1">
    <citation type="submission" date="2023-11" db="EMBL/GenBank/DDBJ databases">
        <authorList>
            <person name="Alioto T."/>
            <person name="Alioto T."/>
            <person name="Gomez Garrido J."/>
        </authorList>
    </citation>
    <scope>NUCLEOTIDE SEQUENCE</scope>
</reference>
<gene>
    <name evidence="1" type="ORF">LECACI_7A007123</name>
</gene>
<dbReference type="InterPro" id="IPR027417">
    <property type="entry name" value="P-loop_NTPase"/>
</dbReference>
<keyword evidence="2" id="KW-1185">Reference proteome</keyword>
<organism evidence="1 2">
    <name type="scientific">Lecanosticta acicola</name>
    <dbReference type="NCBI Taxonomy" id="111012"/>
    <lineage>
        <taxon>Eukaryota</taxon>
        <taxon>Fungi</taxon>
        <taxon>Dikarya</taxon>
        <taxon>Ascomycota</taxon>
        <taxon>Pezizomycotina</taxon>
        <taxon>Dothideomycetes</taxon>
        <taxon>Dothideomycetidae</taxon>
        <taxon>Mycosphaerellales</taxon>
        <taxon>Mycosphaerellaceae</taxon>
        <taxon>Lecanosticta</taxon>
    </lineage>
</organism>
<proteinExistence type="predicted"/>
<sequence>MYVYHWREEQEAAMRASKGTGMTQEQVVNFVNGYYPCYELYTDVLRNGIFGEEKGKQLRLVVGKDRKVKEVHKI</sequence>
<keyword evidence="1" id="KW-0067">ATP-binding</keyword>
<name>A0AAI8Z3G4_9PEZI</name>
<protein>
    <submittedName>
        <fullName evidence="1">Related to ATP-binding, pantothenate kinase</fullName>
    </submittedName>
</protein>